<protein>
    <submittedName>
        <fullName evidence="1">Uncharacterized protein</fullName>
    </submittedName>
</protein>
<reference evidence="1 2" key="1">
    <citation type="submission" date="2023-03" db="EMBL/GenBank/DDBJ databases">
        <authorList>
            <person name="Pearce D."/>
        </authorList>
    </citation>
    <scope>NUCLEOTIDE SEQUENCE [LARGE SCALE GENOMIC DNA]</scope>
    <source>
        <strain evidence="1">Msz</strain>
    </source>
</reference>
<gene>
    <name evidence="1" type="ORF">MSZNOR_0341</name>
</gene>
<sequence length="135" mass="15890">MQKLKQQLVQPDKFKGKAARRILKAVALVQGDYASAAKTGGMADNERRPAITVVNRRPRIFDQTLRMRPLRVFKFHSYLEAKPLFSRKSQLQWNFSYYRRSVKVAKIWILFYQDILESAPSLEFDKFGLACRDRY</sequence>
<dbReference type="Proteomes" id="UP001162030">
    <property type="component" value="Chromosome"/>
</dbReference>
<evidence type="ECO:0000313" key="1">
    <source>
        <dbReference type="EMBL" id="CAI8734294.1"/>
    </source>
</evidence>
<proteinExistence type="predicted"/>
<keyword evidence="2" id="KW-1185">Reference proteome</keyword>
<organism evidence="1 2">
    <name type="scientific">Methylocaldum szegediense</name>
    <dbReference type="NCBI Taxonomy" id="73780"/>
    <lineage>
        <taxon>Bacteria</taxon>
        <taxon>Pseudomonadati</taxon>
        <taxon>Pseudomonadota</taxon>
        <taxon>Gammaproteobacteria</taxon>
        <taxon>Methylococcales</taxon>
        <taxon>Methylococcaceae</taxon>
        <taxon>Methylocaldum</taxon>
    </lineage>
</organism>
<name>A0ABM9HWK0_9GAMM</name>
<dbReference type="EMBL" id="OX458333">
    <property type="protein sequence ID" value="CAI8734294.1"/>
    <property type="molecule type" value="Genomic_DNA"/>
</dbReference>
<evidence type="ECO:0000313" key="2">
    <source>
        <dbReference type="Proteomes" id="UP001162030"/>
    </source>
</evidence>
<accession>A0ABM9HWK0</accession>